<keyword evidence="2" id="KW-0547">Nucleotide-binding</keyword>
<dbReference type="Pfam" id="PF00012">
    <property type="entry name" value="HSP70"/>
    <property type="match status" value="2"/>
</dbReference>
<proteinExistence type="inferred from homology"/>
<accession>A0ABM1MW55</accession>
<evidence type="ECO:0000256" key="1">
    <source>
        <dbReference type="ARBA" id="ARBA00007381"/>
    </source>
</evidence>
<evidence type="ECO:0000256" key="3">
    <source>
        <dbReference type="ARBA" id="ARBA00022840"/>
    </source>
</evidence>
<dbReference type="GeneID" id="108564316"/>
<sequence length="367" mass="41631">MSSSYGVLCVDIGTRFIKSVVVKIDQTQKTILPETYQITPAIVSLSPNGECLCTGVKAKAMFNVQMNQQSSNNFVTDVFSLLGKTLVDWRDFTTFSHPIQTTFNDNLKIAVGAKTYYPEEIISMILEDIKYSIKHCNVKEIAFNYLNVEIGKCMAACSGLKFHKIMKQTYLPTMHSYIVHHSAIISKISLIIIDFGISELRITHINSINYLKQTYKNVSSSEFAKLLEIFLLWSENISGSLNERLRLENECEKAMVALSTRESCQIRLRAGREEKWIVVTRDAFEMAIKQAVMRFLRIVGQFVRDKNIDLKISDVILMGGSSNIPLVRRSLEEYIQKPICEMAVLPEYITAHGIASSIINKITNEKQ</sequence>
<dbReference type="InterPro" id="IPR018181">
    <property type="entry name" value="Heat_shock_70_CS"/>
</dbReference>
<keyword evidence="4" id="KW-1185">Reference proteome</keyword>
<dbReference type="Gene3D" id="3.90.640.10">
    <property type="entry name" value="Actin, Chain A, domain 4"/>
    <property type="match status" value="1"/>
</dbReference>
<comment type="similarity">
    <text evidence="1">Belongs to the heat shock protein 70 family.</text>
</comment>
<dbReference type="InterPro" id="IPR043129">
    <property type="entry name" value="ATPase_NBD"/>
</dbReference>
<evidence type="ECO:0000313" key="5">
    <source>
        <dbReference type="RefSeq" id="XP_017778805.1"/>
    </source>
</evidence>
<dbReference type="PANTHER" id="PTHR19375">
    <property type="entry name" value="HEAT SHOCK PROTEIN 70KDA"/>
    <property type="match status" value="1"/>
</dbReference>
<dbReference type="SUPFAM" id="SSF53067">
    <property type="entry name" value="Actin-like ATPase domain"/>
    <property type="match status" value="2"/>
</dbReference>
<gene>
    <name evidence="5" type="primary">LOC108564316</name>
</gene>
<dbReference type="PROSITE" id="PS01036">
    <property type="entry name" value="HSP70_3"/>
    <property type="match status" value="1"/>
</dbReference>
<name>A0ABM1MW55_NICVS</name>
<organism evidence="4 5">
    <name type="scientific">Nicrophorus vespilloides</name>
    <name type="common">Boreal carrion beetle</name>
    <dbReference type="NCBI Taxonomy" id="110193"/>
    <lineage>
        <taxon>Eukaryota</taxon>
        <taxon>Metazoa</taxon>
        <taxon>Ecdysozoa</taxon>
        <taxon>Arthropoda</taxon>
        <taxon>Hexapoda</taxon>
        <taxon>Insecta</taxon>
        <taxon>Pterygota</taxon>
        <taxon>Neoptera</taxon>
        <taxon>Endopterygota</taxon>
        <taxon>Coleoptera</taxon>
        <taxon>Polyphaga</taxon>
        <taxon>Staphyliniformia</taxon>
        <taxon>Silphidae</taxon>
        <taxon>Nicrophorinae</taxon>
        <taxon>Nicrophorus</taxon>
    </lineage>
</organism>
<dbReference type="RefSeq" id="XP_017778805.1">
    <property type="nucleotide sequence ID" value="XM_017923316.1"/>
</dbReference>
<dbReference type="Gene3D" id="3.30.30.30">
    <property type="match status" value="1"/>
</dbReference>
<protein>
    <submittedName>
        <fullName evidence="5">78 kDa glucose-regulated protein homolog</fullName>
    </submittedName>
</protein>
<dbReference type="Proteomes" id="UP000695000">
    <property type="component" value="Unplaced"/>
</dbReference>
<evidence type="ECO:0000256" key="2">
    <source>
        <dbReference type="ARBA" id="ARBA00022741"/>
    </source>
</evidence>
<evidence type="ECO:0000313" key="4">
    <source>
        <dbReference type="Proteomes" id="UP000695000"/>
    </source>
</evidence>
<keyword evidence="3" id="KW-0067">ATP-binding</keyword>
<dbReference type="Gene3D" id="3.30.420.40">
    <property type="match status" value="3"/>
</dbReference>
<reference evidence="5" key="1">
    <citation type="submission" date="2025-08" db="UniProtKB">
        <authorList>
            <consortium name="RefSeq"/>
        </authorList>
    </citation>
    <scope>IDENTIFICATION</scope>
    <source>
        <tissue evidence="5">Whole Larva</tissue>
    </source>
</reference>
<dbReference type="InterPro" id="IPR013126">
    <property type="entry name" value="Hsp_70_fam"/>
</dbReference>